<evidence type="ECO:0000256" key="2">
    <source>
        <dbReference type="ARBA" id="ARBA00022643"/>
    </source>
</evidence>
<proteinExistence type="predicted"/>
<feature type="domain" description="Luciferase-like" evidence="5">
    <location>
        <begin position="13"/>
        <end position="233"/>
    </location>
</feature>
<dbReference type="InterPro" id="IPR036661">
    <property type="entry name" value="Luciferase-like_sf"/>
</dbReference>
<evidence type="ECO:0000259" key="5">
    <source>
        <dbReference type="Pfam" id="PF00296"/>
    </source>
</evidence>
<evidence type="ECO:0000313" key="7">
    <source>
        <dbReference type="Proteomes" id="UP001143307"/>
    </source>
</evidence>
<keyword evidence="2" id="KW-0288">FMN</keyword>
<evidence type="ECO:0000313" key="6">
    <source>
        <dbReference type="EMBL" id="MCX2974592.1"/>
    </source>
</evidence>
<organism evidence="6 7">
    <name type="scientific">Candidatus Seongchinamella marina</name>
    <dbReference type="NCBI Taxonomy" id="2518990"/>
    <lineage>
        <taxon>Bacteria</taxon>
        <taxon>Pseudomonadati</taxon>
        <taxon>Pseudomonadota</taxon>
        <taxon>Gammaproteobacteria</taxon>
        <taxon>Cellvibrionales</taxon>
        <taxon>Halieaceae</taxon>
        <taxon>Seongchinamella</taxon>
    </lineage>
</organism>
<dbReference type="InterPro" id="IPR019921">
    <property type="entry name" value="Lucif-like_OxRdtase_Rv2161c"/>
</dbReference>
<reference evidence="6" key="1">
    <citation type="submission" date="2019-02" db="EMBL/GenBank/DDBJ databases">
        <authorList>
            <person name="Li S.-H."/>
        </authorList>
    </citation>
    <scope>NUCLEOTIDE SEQUENCE</scope>
    <source>
        <strain evidence="6">IMCC8485</strain>
    </source>
</reference>
<accession>A0ABT3SX63</accession>
<dbReference type="SUPFAM" id="SSF51679">
    <property type="entry name" value="Bacterial luciferase-like"/>
    <property type="match status" value="1"/>
</dbReference>
<dbReference type="NCBIfam" id="TIGR03619">
    <property type="entry name" value="F420_Rv2161c"/>
    <property type="match status" value="1"/>
</dbReference>
<dbReference type="PANTHER" id="PTHR42847:SF4">
    <property type="entry name" value="ALKANESULFONATE MONOOXYGENASE-RELATED"/>
    <property type="match status" value="1"/>
</dbReference>
<evidence type="ECO:0000256" key="4">
    <source>
        <dbReference type="ARBA" id="ARBA00023033"/>
    </source>
</evidence>
<dbReference type="EMBL" id="SHNP01000004">
    <property type="protein sequence ID" value="MCX2974592.1"/>
    <property type="molecule type" value="Genomic_DNA"/>
</dbReference>
<keyword evidence="4" id="KW-0503">Monooxygenase</keyword>
<keyword evidence="1" id="KW-0285">Flavoprotein</keyword>
<dbReference type="Proteomes" id="UP001143307">
    <property type="component" value="Unassembled WGS sequence"/>
</dbReference>
<protein>
    <submittedName>
        <fullName evidence="6">LLM class F420-dependent oxidoreductase</fullName>
    </submittedName>
</protein>
<dbReference type="Pfam" id="PF00296">
    <property type="entry name" value="Bac_luciferase"/>
    <property type="match status" value="1"/>
</dbReference>
<keyword evidence="7" id="KW-1185">Reference proteome</keyword>
<dbReference type="PANTHER" id="PTHR42847">
    <property type="entry name" value="ALKANESULFONATE MONOOXYGENASE"/>
    <property type="match status" value="1"/>
</dbReference>
<keyword evidence="3" id="KW-0560">Oxidoreductase</keyword>
<evidence type="ECO:0000256" key="3">
    <source>
        <dbReference type="ARBA" id="ARBA00023002"/>
    </source>
</evidence>
<sequence length="288" mass="32253">MKFWQPVSWAETEQLCDIARFAEQCGFEGLMGADHALFPQAMAPDYPYSDTGLPPQTADHEYPDMWSSFAAMAAVTTRIKLVCGVYVLPIRNPIEVAKQAATLAILSEGRFALGAGTGWMKEEFDAYGVSFKSRGKRMDEMLDIMQGLWTGEWFEYHGQHFDFPPIQVSPHSKYQVPLYFGGTAKVALRRAARIGDGWIGAGNAAEDVPRVMSELQELRKEYGRDHLPFDSLVGVYAKPDKALFDSLYDSGMTSGLNMPFAYALGTRSSLDEKKRMMAQFAEDVIRHF</sequence>
<dbReference type="InterPro" id="IPR050172">
    <property type="entry name" value="SsuD_RutA_monooxygenase"/>
</dbReference>
<dbReference type="RefSeq" id="WP_279253333.1">
    <property type="nucleotide sequence ID" value="NZ_SHNP01000004.1"/>
</dbReference>
<dbReference type="Gene3D" id="3.20.20.30">
    <property type="entry name" value="Luciferase-like domain"/>
    <property type="match status" value="1"/>
</dbReference>
<name>A0ABT3SX63_9GAMM</name>
<evidence type="ECO:0000256" key="1">
    <source>
        <dbReference type="ARBA" id="ARBA00022630"/>
    </source>
</evidence>
<comment type="caution">
    <text evidence="6">The sequence shown here is derived from an EMBL/GenBank/DDBJ whole genome shotgun (WGS) entry which is preliminary data.</text>
</comment>
<gene>
    <name evidence="6" type="ORF">EYC87_13440</name>
</gene>
<dbReference type="InterPro" id="IPR011251">
    <property type="entry name" value="Luciferase-like_dom"/>
</dbReference>